<gene>
    <name evidence="1" type="ORF">HPB47_001299</name>
</gene>
<evidence type="ECO:0000313" key="2">
    <source>
        <dbReference type="Proteomes" id="UP000805193"/>
    </source>
</evidence>
<name>A0AC60PQ42_IXOPE</name>
<dbReference type="Proteomes" id="UP000805193">
    <property type="component" value="Unassembled WGS sequence"/>
</dbReference>
<protein>
    <submittedName>
        <fullName evidence="1">Uncharacterized protein</fullName>
    </submittedName>
</protein>
<comment type="caution">
    <text evidence="1">The sequence shown here is derived from an EMBL/GenBank/DDBJ whole genome shotgun (WGS) entry which is preliminary data.</text>
</comment>
<accession>A0AC60PQ42</accession>
<organism evidence="1 2">
    <name type="scientific">Ixodes persulcatus</name>
    <name type="common">Taiga tick</name>
    <dbReference type="NCBI Taxonomy" id="34615"/>
    <lineage>
        <taxon>Eukaryota</taxon>
        <taxon>Metazoa</taxon>
        <taxon>Ecdysozoa</taxon>
        <taxon>Arthropoda</taxon>
        <taxon>Chelicerata</taxon>
        <taxon>Arachnida</taxon>
        <taxon>Acari</taxon>
        <taxon>Parasitiformes</taxon>
        <taxon>Ixodida</taxon>
        <taxon>Ixodoidea</taxon>
        <taxon>Ixodidae</taxon>
        <taxon>Ixodinae</taxon>
        <taxon>Ixodes</taxon>
    </lineage>
</organism>
<sequence>MDAKPPAQRKAILLQCLGVEGRRVFRTLVPEHAAAPPTTAAATESTPEKTTSNGGEPDDYTDALRLLERHFTNTLNVQVERRRFMLRRQLQDEPIRAYVSALRQLASTCDFGDFLEAALRDRVVDGVRSVELRQKLKKGSQLTLGQAIDILQTFEQAAEGARVYEEGRDAAMVQQVERTRKR</sequence>
<evidence type="ECO:0000313" key="1">
    <source>
        <dbReference type="EMBL" id="KAG0422902.1"/>
    </source>
</evidence>
<reference evidence="1 2" key="1">
    <citation type="journal article" date="2020" name="Cell">
        <title>Large-Scale Comparative Analyses of Tick Genomes Elucidate Their Genetic Diversity and Vector Capacities.</title>
        <authorList>
            <consortium name="Tick Genome and Microbiome Consortium (TIGMIC)"/>
            <person name="Jia N."/>
            <person name="Wang J."/>
            <person name="Shi W."/>
            <person name="Du L."/>
            <person name="Sun Y."/>
            <person name="Zhan W."/>
            <person name="Jiang J.F."/>
            <person name="Wang Q."/>
            <person name="Zhang B."/>
            <person name="Ji P."/>
            <person name="Bell-Sakyi L."/>
            <person name="Cui X.M."/>
            <person name="Yuan T.T."/>
            <person name="Jiang B.G."/>
            <person name="Yang W.F."/>
            <person name="Lam T.T."/>
            <person name="Chang Q.C."/>
            <person name="Ding S.J."/>
            <person name="Wang X.J."/>
            <person name="Zhu J.G."/>
            <person name="Ruan X.D."/>
            <person name="Zhao L."/>
            <person name="Wei J.T."/>
            <person name="Ye R.Z."/>
            <person name="Que T.C."/>
            <person name="Du C.H."/>
            <person name="Zhou Y.H."/>
            <person name="Cheng J.X."/>
            <person name="Dai P.F."/>
            <person name="Guo W.B."/>
            <person name="Han X.H."/>
            <person name="Huang E.J."/>
            <person name="Li L.F."/>
            <person name="Wei W."/>
            <person name="Gao Y.C."/>
            <person name="Liu J.Z."/>
            <person name="Shao H.Z."/>
            <person name="Wang X."/>
            <person name="Wang C.C."/>
            <person name="Yang T.C."/>
            <person name="Huo Q.B."/>
            <person name="Li W."/>
            <person name="Chen H.Y."/>
            <person name="Chen S.E."/>
            <person name="Zhou L.G."/>
            <person name="Ni X.B."/>
            <person name="Tian J.H."/>
            <person name="Sheng Y."/>
            <person name="Liu T."/>
            <person name="Pan Y.S."/>
            <person name="Xia L.Y."/>
            <person name="Li J."/>
            <person name="Zhao F."/>
            <person name="Cao W.C."/>
        </authorList>
    </citation>
    <scope>NUCLEOTIDE SEQUENCE [LARGE SCALE GENOMIC DNA]</scope>
    <source>
        <strain evidence="1">Iper-2018</strain>
    </source>
</reference>
<dbReference type="EMBL" id="JABSTQ010010166">
    <property type="protein sequence ID" value="KAG0422902.1"/>
    <property type="molecule type" value="Genomic_DNA"/>
</dbReference>
<keyword evidence="2" id="KW-1185">Reference proteome</keyword>
<proteinExistence type="predicted"/>